<gene>
    <name evidence="3" type="ORF">ACH46_10710</name>
</gene>
<dbReference type="RefSeq" id="WP_062392882.1">
    <property type="nucleotide sequence ID" value="NZ_CP011853.1"/>
</dbReference>
<proteinExistence type="inferred from homology"/>
<dbReference type="Gene3D" id="3.40.50.720">
    <property type="entry name" value="NAD(P)-binding Rossmann-like Domain"/>
    <property type="match status" value="1"/>
</dbReference>
<organism evidence="3 4">
    <name type="scientific">Gordonia phthalatica</name>
    <dbReference type="NCBI Taxonomy" id="1136941"/>
    <lineage>
        <taxon>Bacteria</taxon>
        <taxon>Bacillati</taxon>
        <taxon>Actinomycetota</taxon>
        <taxon>Actinomycetes</taxon>
        <taxon>Mycobacteriales</taxon>
        <taxon>Gordoniaceae</taxon>
        <taxon>Gordonia</taxon>
    </lineage>
</organism>
<evidence type="ECO:0000313" key="4">
    <source>
        <dbReference type="Proteomes" id="UP000063789"/>
    </source>
</evidence>
<dbReference type="KEGG" id="goq:ACH46_10710"/>
<dbReference type="PRINTS" id="PR00081">
    <property type="entry name" value="GDHRDH"/>
</dbReference>
<dbReference type="STRING" id="1136941.ACH46_10710"/>
<dbReference type="GO" id="GO:0016491">
    <property type="term" value="F:oxidoreductase activity"/>
    <property type="evidence" value="ECO:0007669"/>
    <property type="project" value="UniProtKB-KW"/>
</dbReference>
<keyword evidence="2" id="KW-0560">Oxidoreductase</keyword>
<dbReference type="AlphaFoldDB" id="A0A0N9MQ03"/>
<comment type="similarity">
    <text evidence="1">Belongs to the short-chain dehydrogenases/reductases (SDR) family.</text>
</comment>
<accession>A0A0N9MQ03</accession>
<dbReference type="FunFam" id="3.40.50.720:FF:000084">
    <property type="entry name" value="Short-chain dehydrogenase reductase"/>
    <property type="match status" value="1"/>
</dbReference>
<dbReference type="InterPro" id="IPR036291">
    <property type="entry name" value="NAD(P)-bd_dom_sf"/>
</dbReference>
<dbReference type="PRINTS" id="PR00080">
    <property type="entry name" value="SDRFAMILY"/>
</dbReference>
<reference evidence="3 4" key="2">
    <citation type="journal article" date="2017" name="Int. J. Syst. Evol. Microbiol.">
        <title>Gordonia phthalatica sp. nov., a di-n-butyl phthalate-degrading bacterium isolated from activated sludge.</title>
        <authorList>
            <person name="Jin D."/>
            <person name="Kong X."/>
            <person name="Jia M."/>
            <person name="Yu X."/>
            <person name="Wang X."/>
            <person name="Zhuang X."/>
            <person name="Deng Y."/>
            <person name="Bai Z."/>
        </authorList>
    </citation>
    <scope>NUCLEOTIDE SEQUENCE [LARGE SCALE GENOMIC DNA]</scope>
    <source>
        <strain evidence="3 4">QH-11</strain>
    </source>
</reference>
<keyword evidence="4" id="KW-1185">Reference proteome</keyword>
<reference evidence="4" key="1">
    <citation type="submission" date="2015-06" db="EMBL/GenBank/DDBJ databases">
        <title>Complete genome sequence and metabolic analysis of phthalate degradation pathway in Gordonia sp. QH-11.</title>
        <authorList>
            <person name="Jin D."/>
            <person name="Kong X."/>
            <person name="Bai Z."/>
        </authorList>
    </citation>
    <scope>NUCLEOTIDE SEQUENCE [LARGE SCALE GENOMIC DNA]</scope>
    <source>
        <strain evidence="4">QH-11</strain>
    </source>
</reference>
<protein>
    <submittedName>
        <fullName evidence="3">3-oxoacyl-ACP reductase</fullName>
    </submittedName>
</protein>
<dbReference type="CDD" id="cd05233">
    <property type="entry name" value="SDR_c"/>
    <property type="match status" value="1"/>
</dbReference>
<name>A0A0N9MQ03_9ACTN</name>
<dbReference type="SUPFAM" id="SSF51735">
    <property type="entry name" value="NAD(P)-binding Rossmann-fold domains"/>
    <property type="match status" value="1"/>
</dbReference>
<dbReference type="Proteomes" id="UP000063789">
    <property type="component" value="Chromosome"/>
</dbReference>
<dbReference type="OrthoDB" id="517007at2"/>
<dbReference type="PATRIC" id="fig|1136941.3.peg.2179"/>
<dbReference type="EMBL" id="CP011853">
    <property type="protein sequence ID" value="ALG84883.1"/>
    <property type="molecule type" value="Genomic_DNA"/>
</dbReference>
<dbReference type="PANTHER" id="PTHR43943:SF17">
    <property type="entry name" value="3-PHENYLPROPIONATE-DIHYDRODIOL_CINNAMIC ACID-DIHYDRODIOL DEHYDROGENASE"/>
    <property type="match status" value="1"/>
</dbReference>
<dbReference type="InterPro" id="IPR002347">
    <property type="entry name" value="SDR_fam"/>
</dbReference>
<evidence type="ECO:0000313" key="3">
    <source>
        <dbReference type="EMBL" id="ALG84883.1"/>
    </source>
</evidence>
<sequence length="255" mass="26487">MDNQHLAGKVAVVTGGGQGVGQGIALGLAARGAAVAVIGRTASKLDTTKALIEGEGGRCEGFVCDVKDADGIASTVAAVAERFGRIDILVNNAQQVPLGTLMDVSDDRFQVGFSSGPLATFRFMKACHPHLKQTGDGIIVNLTSSTTKRWDMAGFGAYAAVKSAIVSLTRAAAAEWGVDGIRALTIAPHAESAGLKWWIEANPEEAAAFFQTIPLRRIGECRDDIGVAVAALCGPEFRYLTGATIPLDGGQANFT</sequence>
<dbReference type="PANTHER" id="PTHR43943">
    <property type="entry name" value="DEHYDROGENASE/REDUCTASE (SDR FAMILY) MEMBER 4"/>
    <property type="match status" value="1"/>
</dbReference>
<evidence type="ECO:0000256" key="1">
    <source>
        <dbReference type="ARBA" id="ARBA00006484"/>
    </source>
</evidence>
<dbReference type="Pfam" id="PF13561">
    <property type="entry name" value="adh_short_C2"/>
    <property type="match status" value="1"/>
</dbReference>
<evidence type="ECO:0000256" key="2">
    <source>
        <dbReference type="ARBA" id="ARBA00023002"/>
    </source>
</evidence>